<sequence length="347" mass="39741">MKVLITTEFYLPFICGVTTAVLNEKKALEALGHEVRVLTIADVHSPEYKDGVYYVKKNFPSLYKDSYVAVGPTRLMKDIISWKPDVVHSQCEFFTMAYAKRVVRKLNIPLIHTCHTDFDSYGIHFTSNKRLWKHLTHKWIPRFMKRADYIICPTDKVESLLKSYGVKNEMEIIPAGMDLEHLEQSLDEDERKRIRADYGIKQSDVVFVSVSRLSEEKNIAESIDHFASLLKIRPGIKMLIVGDGSERENLEKKVAEMRLEEVIRFTGQIDMKDVWKYFKAGDIFISSSLSETQGLTYIEALSAALPIVCRNDDALNMSLIEGVNGYGFDTDEEFIEKVLPLVDDPVL</sequence>
<dbReference type="SUPFAM" id="SSF53756">
    <property type="entry name" value="UDP-Glycosyltransferase/glycogen phosphorylase"/>
    <property type="match status" value="1"/>
</dbReference>
<name>A0A9D1PTQ3_9SPIO</name>
<dbReference type="AlphaFoldDB" id="A0A9D1PTQ3"/>
<protein>
    <submittedName>
        <fullName evidence="3">Glycosyltransferase</fullName>
        <ecNumber evidence="3">2.4.-.-</ecNumber>
    </submittedName>
</protein>
<evidence type="ECO:0000313" key="3">
    <source>
        <dbReference type="EMBL" id="HIV99055.1"/>
    </source>
</evidence>
<dbReference type="InterPro" id="IPR050194">
    <property type="entry name" value="Glycosyltransferase_grp1"/>
</dbReference>
<feature type="domain" description="Glycosyltransferase subfamily 4-like N-terminal" evidence="2">
    <location>
        <begin position="16"/>
        <end position="180"/>
    </location>
</feature>
<dbReference type="Gene3D" id="3.40.50.2000">
    <property type="entry name" value="Glycogen Phosphorylase B"/>
    <property type="match status" value="2"/>
</dbReference>
<dbReference type="PANTHER" id="PTHR45947">
    <property type="entry name" value="SULFOQUINOVOSYL TRANSFERASE SQD2"/>
    <property type="match status" value="1"/>
</dbReference>
<dbReference type="GO" id="GO:0016758">
    <property type="term" value="F:hexosyltransferase activity"/>
    <property type="evidence" value="ECO:0007669"/>
    <property type="project" value="TreeGrafter"/>
</dbReference>
<keyword evidence="3" id="KW-0808">Transferase</keyword>
<reference evidence="3" key="2">
    <citation type="submission" date="2021-04" db="EMBL/GenBank/DDBJ databases">
        <authorList>
            <person name="Gilroy R."/>
        </authorList>
    </citation>
    <scope>NUCLEOTIDE SEQUENCE</scope>
    <source>
        <strain evidence="3">Gambia11-129</strain>
    </source>
</reference>
<keyword evidence="3" id="KW-0328">Glycosyltransferase</keyword>
<proteinExistence type="predicted"/>
<gene>
    <name evidence="3" type="ORF">IAB12_04695</name>
</gene>
<dbReference type="InterPro" id="IPR028098">
    <property type="entry name" value="Glyco_trans_4-like_N"/>
</dbReference>
<feature type="domain" description="Glycosyl transferase family 1" evidence="1">
    <location>
        <begin position="191"/>
        <end position="345"/>
    </location>
</feature>
<organism evidence="3 4">
    <name type="scientific">Candidatus Ornithospirochaeta avicola</name>
    <dbReference type="NCBI Taxonomy" id="2840896"/>
    <lineage>
        <taxon>Bacteria</taxon>
        <taxon>Pseudomonadati</taxon>
        <taxon>Spirochaetota</taxon>
        <taxon>Spirochaetia</taxon>
        <taxon>Spirochaetales</taxon>
        <taxon>Spirochaetaceae</taxon>
        <taxon>Spirochaetaceae incertae sedis</taxon>
        <taxon>Candidatus Ornithospirochaeta</taxon>
    </lineage>
</organism>
<dbReference type="Pfam" id="PF13439">
    <property type="entry name" value="Glyco_transf_4"/>
    <property type="match status" value="1"/>
</dbReference>
<accession>A0A9D1PTQ3</accession>
<dbReference type="EMBL" id="DXHU01000018">
    <property type="protein sequence ID" value="HIV99055.1"/>
    <property type="molecule type" value="Genomic_DNA"/>
</dbReference>
<evidence type="ECO:0000313" key="4">
    <source>
        <dbReference type="Proteomes" id="UP000823936"/>
    </source>
</evidence>
<dbReference type="EC" id="2.4.-.-" evidence="3"/>
<dbReference type="PANTHER" id="PTHR45947:SF3">
    <property type="entry name" value="SULFOQUINOVOSYL TRANSFERASE SQD2"/>
    <property type="match status" value="1"/>
</dbReference>
<comment type="caution">
    <text evidence="3">The sequence shown here is derived from an EMBL/GenBank/DDBJ whole genome shotgun (WGS) entry which is preliminary data.</text>
</comment>
<dbReference type="InterPro" id="IPR001296">
    <property type="entry name" value="Glyco_trans_1"/>
</dbReference>
<evidence type="ECO:0000259" key="2">
    <source>
        <dbReference type="Pfam" id="PF13439"/>
    </source>
</evidence>
<dbReference type="Proteomes" id="UP000823936">
    <property type="component" value="Unassembled WGS sequence"/>
</dbReference>
<evidence type="ECO:0000259" key="1">
    <source>
        <dbReference type="Pfam" id="PF00534"/>
    </source>
</evidence>
<feature type="non-terminal residue" evidence="3">
    <location>
        <position position="347"/>
    </location>
</feature>
<reference evidence="3" key="1">
    <citation type="journal article" date="2021" name="PeerJ">
        <title>Extensive microbial diversity within the chicken gut microbiome revealed by metagenomics and culture.</title>
        <authorList>
            <person name="Gilroy R."/>
            <person name="Ravi A."/>
            <person name="Getino M."/>
            <person name="Pursley I."/>
            <person name="Horton D.L."/>
            <person name="Alikhan N.F."/>
            <person name="Baker D."/>
            <person name="Gharbi K."/>
            <person name="Hall N."/>
            <person name="Watson M."/>
            <person name="Adriaenssens E.M."/>
            <person name="Foster-Nyarko E."/>
            <person name="Jarju S."/>
            <person name="Secka A."/>
            <person name="Antonio M."/>
            <person name="Oren A."/>
            <person name="Chaudhuri R.R."/>
            <person name="La Ragione R."/>
            <person name="Hildebrand F."/>
            <person name="Pallen M.J."/>
        </authorList>
    </citation>
    <scope>NUCLEOTIDE SEQUENCE</scope>
    <source>
        <strain evidence="3">Gambia11-129</strain>
    </source>
</reference>
<dbReference type="Pfam" id="PF00534">
    <property type="entry name" value="Glycos_transf_1"/>
    <property type="match status" value="1"/>
</dbReference>